<evidence type="ECO:0000313" key="4">
    <source>
        <dbReference type="EMBL" id="CAC5412471.1"/>
    </source>
</evidence>
<keyword evidence="2" id="KW-0472">Membrane</keyword>
<dbReference type="InterPro" id="IPR022041">
    <property type="entry name" value="Methyltransf_FA"/>
</dbReference>
<dbReference type="EMBL" id="CACVKT020008021">
    <property type="protein sequence ID" value="CAC5412471.1"/>
    <property type="molecule type" value="Genomic_DNA"/>
</dbReference>
<dbReference type="Pfam" id="PF12248">
    <property type="entry name" value="Methyltransf_FA"/>
    <property type="match status" value="1"/>
</dbReference>
<sequence length="325" mass="37226">MKSSVQSSDGKKLFMKFDVWFARIGAWDIPVYMAKLRSPSRMILDFAFWLIRSSEILSCSMYVPLSYGGCQGPNIETPNRYKYILLSDNGIDIGNPEADSIKFKVKASSNAHVALMSSNTDQHPLYEIVLGGWTNSKSVIRDRKQGKALVTHLGQVLKQNEYRTFYIQWTDGKIKVEDEWNRIIMEWTDTSNPLNIRNIGVSTGWGSTGYWSFVCPGIQEPENNIFSRSTEWLLFSLPSSLLVIVTFILCCLFVRYYRRHQISSPLSGNQANKVDANEHDEEIDIALEKSIDKRLSPPGNNQIENHDMRDDEQMSMPTSIRYKKL</sequence>
<keyword evidence="2" id="KW-1133">Transmembrane helix</keyword>
<protein>
    <recommendedName>
        <fullName evidence="3">Farnesoic acid O-methyl transferase domain-containing protein</fullName>
    </recommendedName>
</protein>
<evidence type="ECO:0000259" key="3">
    <source>
        <dbReference type="Pfam" id="PF12248"/>
    </source>
</evidence>
<keyword evidence="2" id="KW-0812">Transmembrane</keyword>
<feature type="domain" description="Farnesoic acid O-methyl transferase" evidence="3">
    <location>
        <begin position="96"/>
        <end position="216"/>
    </location>
</feature>
<dbReference type="Proteomes" id="UP000507470">
    <property type="component" value="Unassembled WGS sequence"/>
</dbReference>
<dbReference type="AlphaFoldDB" id="A0A6J8E0C2"/>
<feature type="transmembrane region" description="Helical" evidence="2">
    <location>
        <begin position="232"/>
        <end position="254"/>
    </location>
</feature>
<reference evidence="4 5" key="1">
    <citation type="submission" date="2020-06" db="EMBL/GenBank/DDBJ databases">
        <authorList>
            <person name="Li R."/>
            <person name="Bekaert M."/>
        </authorList>
    </citation>
    <scope>NUCLEOTIDE SEQUENCE [LARGE SCALE GENOMIC DNA]</scope>
    <source>
        <strain evidence="5">wild</strain>
    </source>
</reference>
<evidence type="ECO:0000256" key="2">
    <source>
        <dbReference type="SAM" id="Phobius"/>
    </source>
</evidence>
<evidence type="ECO:0000256" key="1">
    <source>
        <dbReference type="SAM" id="MobiDB-lite"/>
    </source>
</evidence>
<proteinExistence type="predicted"/>
<gene>
    <name evidence="4" type="ORF">MCOR_45445</name>
</gene>
<keyword evidence="5" id="KW-1185">Reference proteome</keyword>
<dbReference type="PANTHER" id="PTHR36695">
    <property type="entry name" value="AGAP008648-PA"/>
    <property type="match status" value="1"/>
</dbReference>
<accession>A0A6J8E0C2</accession>
<dbReference type="OrthoDB" id="6044186at2759"/>
<dbReference type="PANTHER" id="PTHR36695:SF12">
    <property type="entry name" value="AGAP008648-PA"/>
    <property type="match status" value="1"/>
</dbReference>
<organism evidence="4 5">
    <name type="scientific">Mytilus coruscus</name>
    <name type="common">Sea mussel</name>
    <dbReference type="NCBI Taxonomy" id="42192"/>
    <lineage>
        <taxon>Eukaryota</taxon>
        <taxon>Metazoa</taxon>
        <taxon>Spiralia</taxon>
        <taxon>Lophotrochozoa</taxon>
        <taxon>Mollusca</taxon>
        <taxon>Bivalvia</taxon>
        <taxon>Autobranchia</taxon>
        <taxon>Pteriomorphia</taxon>
        <taxon>Mytilida</taxon>
        <taxon>Mytiloidea</taxon>
        <taxon>Mytilidae</taxon>
        <taxon>Mytilinae</taxon>
        <taxon>Mytilus</taxon>
    </lineage>
</organism>
<evidence type="ECO:0000313" key="5">
    <source>
        <dbReference type="Proteomes" id="UP000507470"/>
    </source>
</evidence>
<feature type="region of interest" description="Disordered" evidence="1">
    <location>
        <begin position="293"/>
        <end position="325"/>
    </location>
</feature>
<name>A0A6J8E0C2_MYTCO</name>